<reference evidence="8" key="3">
    <citation type="submission" date="2025-09" db="UniProtKB">
        <authorList>
            <consortium name="Ensembl"/>
        </authorList>
    </citation>
    <scope>IDENTIFICATION</scope>
    <source>
        <strain evidence="8">Hd-rR</strain>
    </source>
</reference>
<organism evidence="8 9">
    <name type="scientific">Oryzias latipes</name>
    <name type="common">Japanese rice fish</name>
    <name type="synonym">Japanese killifish</name>
    <dbReference type="NCBI Taxonomy" id="8090"/>
    <lineage>
        <taxon>Eukaryota</taxon>
        <taxon>Metazoa</taxon>
        <taxon>Chordata</taxon>
        <taxon>Craniata</taxon>
        <taxon>Vertebrata</taxon>
        <taxon>Euteleostomi</taxon>
        <taxon>Actinopterygii</taxon>
        <taxon>Neopterygii</taxon>
        <taxon>Teleostei</taxon>
        <taxon>Neoteleostei</taxon>
        <taxon>Acanthomorphata</taxon>
        <taxon>Ovalentaria</taxon>
        <taxon>Atherinomorphae</taxon>
        <taxon>Beloniformes</taxon>
        <taxon>Adrianichthyidae</taxon>
        <taxon>Oryziinae</taxon>
        <taxon>Oryzias</taxon>
    </lineage>
</organism>
<dbReference type="eggNOG" id="ENOG502RZ9M">
    <property type="taxonomic scope" value="Eukaryota"/>
</dbReference>
<evidence type="ECO:0000256" key="6">
    <source>
        <dbReference type="SAM" id="MobiDB-lite"/>
    </source>
</evidence>
<dbReference type="PROSITE" id="PS51162">
    <property type="entry name" value="THYROGLOBULIN_1_2"/>
    <property type="match status" value="1"/>
</dbReference>
<feature type="region of interest" description="Disordered" evidence="6">
    <location>
        <begin position="1"/>
        <end position="49"/>
    </location>
</feature>
<dbReference type="AlphaFoldDB" id="H2LJ69"/>
<evidence type="ECO:0000313" key="9">
    <source>
        <dbReference type="Proteomes" id="UP000001038"/>
    </source>
</evidence>
<protein>
    <recommendedName>
        <fullName evidence="7">Thyroglobulin type-1 domain-containing protein</fullName>
    </recommendedName>
</protein>
<dbReference type="InterPro" id="IPR036857">
    <property type="entry name" value="Thyroglobulin_1_sf"/>
</dbReference>
<dbReference type="PANTHER" id="PTHR12352">
    <property type="entry name" value="SECRETED MODULAR CALCIUM-BINDING PROTEIN"/>
    <property type="match status" value="1"/>
</dbReference>
<evidence type="ECO:0000256" key="1">
    <source>
        <dbReference type="ARBA" id="ARBA00004613"/>
    </source>
</evidence>
<feature type="disulfide bond" evidence="5">
    <location>
        <begin position="80"/>
        <end position="87"/>
    </location>
</feature>
<dbReference type="HOGENOM" id="CLU_033666_6_2_1"/>
<dbReference type="Proteomes" id="UP000001038">
    <property type="component" value="Chromosome 18"/>
</dbReference>
<dbReference type="PANTHER" id="PTHR12352:SF3">
    <property type="entry name" value="NIDOGEN-2"/>
    <property type="match status" value="1"/>
</dbReference>
<evidence type="ECO:0000313" key="8">
    <source>
        <dbReference type="Ensembl" id="ENSORLP00000006055.2"/>
    </source>
</evidence>
<keyword evidence="9" id="KW-1185">Reference proteome</keyword>
<dbReference type="GeneTree" id="ENSGT00970000193619"/>
<proteinExistence type="predicted"/>
<evidence type="ECO:0000259" key="7">
    <source>
        <dbReference type="PROSITE" id="PS51162"/>
    </source>
</evidence>
<dbReference type="SMART" id="SM00211">
    <property type="entry name" value="TY"/>
    <property type="match status" value="1"/>
</dbReference>
<accession>H2LJ69</accession>
<keyword evidence="2" id="KW-0964">Secreted</keyword>
<dbReference type="Gene3D" id="4.10.800.10">
    <property type="entry name" value="Thyroglobulin type-1"/>
    <property type="match status" value="1"/>
</dbReference>
<comment type="subcellular location">
    <subcellularLocation>
        <location evidence="1">Secreted</location>
    </subcellularLocation>
</comment>
<dbReference type="InterPro" id="IPR051950">
    <property type="entry name" value="Dev_reg/Prot_inhib"/>
</dbReference>
<dbReference type="STRING" id="8090.ENSORLP00000006055"/>
<dbReference type="Ensembl" id="ENSORLT00000006056.2">
    <property type="protein sequence ID" value="ENSORLP00000006055.2"/>
    <property type="gene ID" value="ENSORLG00000004811.2"/>
</dbReference>
<feature type="domain" description="Thyroglobulin type-1" evidence="7">
    <location>
        <begin position="55"/>
        <end position="112"/>
    </location>
</feature>
<dbReference type="InterPro" id="IPR000716">
    <property type="entry name" value="Thyroglobulin_1"/>
</dbReference>
<evidence type="ECO:0000256" key="2">
    <source>
        <dbReference type="ARBA" id="ARBA00022525"/>
    </source>
</evidence>
<reference evidence="8" key="2">
    <citation type="submission" date="2025-08" db="UniProtKB">
        <authorList>
            <consortium name="Ensembl"/>
        </authorList>
    </citation>
    <scope>IDENTIFICATION</scope>
    <source>
        <strain evidence="8">Hd-rR</strain>
    </source>
</reference>
<reference evidence="8 9" key="1">
    <citation type="journal article" date="2007" name="Nature">
        <title>The medaka draft genome and insights into vertebrate genome evolution.</title>
        <authorList>
            <person name="Kasahara M."/>
            <person name="Naruse K."/>
            <person name="Sasaki S."/>
            <person name="Nakatani Y."/>
            <person name="Qu W."/>
            <person name="Ahsan B."/>
            <person name="Yamada T."/>
            <person name="Nagayasu Y."/>
            <person name="Doi K."/>
            <person name="Kasai Y."/>
            <person name="Jindo T."/>
            <person name="Kobayashi D."/>
            <person name="Shimada A."/>
            <person name="Toyoda A."/>
            <person name="Kuroki Y."/>
            <person name="Fujiyama A."/>
            <person name="Sasaki T."/>
            <person name="Shimizu A."/>
            <person name="Asakawa S."/>
            <person name="Shimizu N."/>
            <person name="Hashimoto S."/>
            <person name="Yang J."/>
            <person name="Lee Y."/>
            <person name="Matsushima K."/>
            <person name="Sugano S."/>
            <person name="Sakaizumi M."/>
            <person name="Narita T."/>
            <person name="Ohishi K."/>
            <person name="Haga S."/>
            <person name="Ohta F."/>
            <person name="Nomoto H."/>
            <person name="Nogata K."/>
            <person name="Morishita T."/>
            <person name="Endo T."/>
            <person name="Shin-I T."/>
            <person name="Takeda H."/>
            <person name="Morishita S."/>
            <person name="Kohara Y."/>
        </authorList>
    </citation>
    <scope>NUCLEOTIDE SEQUENCE [LARGE SCALE GENOMIC DNA]</scope>
    <source>
        <strain evidence="8 9">Hd-rR</strain>
    </source>
</reference>
<dbReference type="SUPFAM" id="SSF57610">
    <property type="entry name" value="Thyroglobulin type-1 domain"/>
    <property type="match status" value="1"/>
</dbReference>
<name>H2LJ69_ORYLA</name>
<dbReference type="Pfam" id="PF00086">
    <property type="entry name" value="Thyroglobulin_1"/>
    <property type="match status" value="1"/>
</dbReference>
<keyword evidence="3" id="KW-0677">Repeat</keyword>
<evidence type="ECO:0000256" key="5">
    <source>
        <dbReference type="PROSITE-ProRule" id="PRU00500"/>
    </source>
</evidence>
<sequence>MPAHTITPPPPWATPSTTLTSENRSPTRRHTRCLPSALNRVNRDSSVKRTPLQRARQCILIMGAQCPQCAADGNFLPRQCSGSTGYCWCVNVTTGEMIPNSRVPPGHTPPKCGA</sequence>
<evidence type="ECO:0000256" key="3">
    <source>
        <dbReference type="ARBA" id="ARBA00022737"/>
    </source>
</evidence>
<comment type="caution">
    <text evidence="5">Lacks conserved residue(s) required for the propagation of feature annotation.</text>
</comment>
<keyword evidence="4 5" id="KW-1015">Disulfide bond</keyword>
<dbReference type="CDD" id="cd00191">
    <property type="entry name" value="TY"/>
    <property type="match status" value="1"/>
</dbReference>
<dbReference type="GO" id="GO:0005576">
    <property type="term" value="C:extracellular region"/>
    <property type="evidence" value="ECO:0007669"/>
    <property type="project" value="UniProtKB-SubCell"/>
</dbReference>
<dbReference type="Bgee" id="ENSORLG00000004811">
    <property type="expression patterns" value="Expressed in adult organism and 4 other cell types or tissues"/>
</dbReference>
<evidence type="ECO:0000256" key="4">
    <source>
        <dbReference type="ARBA" id="ARBA00023157"/>
    </source>
</evidence>
<dbReference type="InParanoid" id="H2LJ69"/>